<accession>A0A426ZZE8</accession>
<comment type="caution">
    <text evidence="1">The sequence shown here is derived from an EMBL/GenBank/DDBJ whole genome shotgun (WGS) entry which is preliminary data.</text>
</comment>
<name>A0A426ZZE8_ENSVE</name>
<gene>
    <name evidence="1" type="ORF">B296_00037432</name>
</gene>
<organism evidence="1 2">
    <name type="scientific">Ensete ventricosum</name>
    <name type="common">Abyssinian banana</name>
    <name type="synonym">Musa ensete</name>
    <dbReference type="NCBI Taxonomy" id="4639"/>
    <lineage>
        <taxon>Eukaryota</taxon>
        <taxon>Viridiplantae</taxon>
        <taxon>Streptophyta</taxon>
        <taxon>Embryophyta</taxon>
        <taxon>Tracheophyta</taxon>
        <taxon>Spermatophyta</taxon>
        <taxon>Magnoliopsida</taxon>
        <taxon>Liliopsida</taxon>
        <taxon>Zingiberales</taxon>
        <taxon>Musaceae</taxon>
        <taxon>Ensete</taxon>
    </lineage>
</organism>
<dbReference type="Proteomes" id="UP000287651">
    <property type="component" value="Unassembled WGS sequence"/>
</dbReference>
<reference evidence="1 2" key="1">
    <citation type="journal article" date="2014" name="Agronomy (Basel)">
        <title>A Draft Genome Sequence for Ensete ventricosum, the Drought-Tolerant Tree Against Hunger.</title>
        <authorList>
            <person name="Harrison J."/>
            <person name="Moore K.A."/>
            <person name="Paszkiewicz K."/>
            <person name="Jones T."/>
            <person name="Grant M."/>
            <person name="Ambacheew D."/>
            <person name="Muzemil S."/>
            <person name="Studholme D.J."/>
        </authorList>
    </citation>
    <scope>NUCLEOTIDE SEQUENCE [LARGE SCALE GENOMIC DNA]</scope>
</reference>
<protein>
    <submittedName>
        <fullName evidence="1">Uncharacterized protein</fullName>
    </submittedName>
</protein>
<dbReference type="AlphaFoldDB" id="A0A426ZZE8"/>
<evidence type="ECO:0000313" key="1">
    <source>
        <dbReference type="EMBL" id="RRT69399.1"/>
    </source>
</evidence>
<dbReference type="EMBL" id="AMZH03004355">
    <property type="protein sequence ID" value="RRT69399.1"/>
    <property type="molecule type" value="Genomic_DNA"/>
</dbReference>
<proteinExistence type="predicted"/>
<evidence type="ECO:0000313" key="2">
    <source>
        <dbReference type="Proteomes" id="UP000287651"/>
    </source>
</evidence>
<sequence>MVTTLFHIREQAVFDRAYIDHKDRRLMSRGSHVLFVGNDKNHPVQRTKERQVPISASYLDFTLSHLALHSLQGSRSSAWFQRCVIEKACAYSFCEPAHEEHDNEQDEREVMYSLRAEDAQSGAPTRKMSHKERLTTVETRLDVLEVSLEKLYQGQRRLLGVENLQEEAESRIYMVESLVDRLIENTKDSVRYLHKVVAKLMTKIQMEKIKEIKRPPL</sequence>